<feature type="region of interest" description="Disordered" evidence="1">
    <location>
        <begin position="122"/>
        <end position="151"/>
    </location>
</feature>
<dbReference type="Proteomes" id="UP000807469">
    <property type="component" value="Unassembled WGS sequence"/>
</dbReference>
<reference evidence="2" key="1">
    <citation type="submission" date="2020-11" db="EMBL/GenBank/DDBJ databases">
        <authorList>
            <consortium name="DOE Joint Genome Institute"/>
            <person name="Ahrendt S."/>
            <person name="Riley R."/>
            <person name="Andreopoulos W."/>
            <person name="Labutti K."/>
            <person name="Pangilinan J."/>
            <person name="Ruiz-Duenas F.J."/>
            <person name="Barrasa J.M."/>
            <person name="Sanchez-Garcia M."/>
            <person name="Camarero S."/>
            <person name="Miyauchi S."/>
            <person name="Serrano A."/>
            <person name="Linde D."/>
            <person name="Babiker R."/>
            <person name="Drula E."/>
            <person name="Ayuso-Fernandez I."/>
            <person name="Pacheco R."/>
            <person name="Padilla G."/>
            <person name="Ferreira P."/>
            <person name="Barriuso J."/>
            <person name="Kellner H."/>
            <person name="Castanera R."/>
            <person name="Alfaro M."/>
            <person name="Ramirez L."/>
            <person name="Pisabarro A.G."/>
            <person name="Kuo A."/>
            <person name="Tritt A."/>
            <person name="Lipzen A."/>
            <person name="He G."/>
            <person name="Yan M."/>
            <person name="Ng V."/>
            <person name="Cullen D."/>
            <person name="Martin F."/>
            <person name="Rosso M.-N."/>
            <person name="Henrissat B."/>
            <person name="Hibbett D."/>
            <person name="Martinez A.T."/>
            <person name="Grigoriev I.V."/>
        </authorList>
    </citation>
    <scope>NUCLEOTIDE SEQUENCE</scope>
    <source>
        <strain evidence="2">CIRM-BRFM 674</strain>
    </source>
</reference>
<evidence type="ECO:0000313" key="2">
    <source>
        <dbReference type="EMBL" id="KAF9474394.1"/>
    </source>
</evidence>
<accession>A0A9P5YS18</accession>
<organism evidence="2 3">
    <name type="scientific">Pholiota conissans</name>
    <dbReference type="NCBI Taxonomy" id="109636"/>
    <lineage>
        <taxon>Eukaryota</taxon>
        <taxon>Fungi</taxon>
        <taxon>Dikarya</taxon>
        <taxon>Basidiomycota</taxon>
        <taxon>Agaricomycotina</taxon>
        <taxon>Agaricomycetes</taxon>
        <taxon>Agaricomycetidae</taxon>
        <taxon>Agaricales</taxon>
        <taxon>Agaricineae</taxon>
        <taxon>Strophariaceae</taxon>
        <taxon>Pholiota</taxon>
    </lineage>
</organism>
<dbReference type="EMBL" id="MU155381">
    <property type="protein sequence ID" value="KAF9474394.1"/>
    <property type="molecule type" value="Genomic_DNA"/>
</dbReference>
<protein>
    <submittedName>
        <fullName evidence="2">Uncharacterized protein</fullName>
    </submittedName>
</protein>
<comment type="caution">
    <text evidence="2">The sequence shown here is derived from an EMBL/GenBank/DDBJ whole genome shotgun (WGS) entry which is preliminary data.</text>
</comment>
<name>A0A9P5YS18_9AGAR</name>
<keyword evidence="3" id="KW-1185">Reference proteome</keyword>
<evidence type="ECO:0000313" key="3">
    <source>
        <dbReference type="Proteomes" id="UP000807469"/>
    </source>
</evidence>
<sequence length="183" mass="21052">MNTTFRAEEQRLAAYLENERKDREKRAKKREEDQLKILNSTFASVKTEFSDLDGQLERRDAQRAKNTTRPTLAPIYIPPADEVIDDWEDNSPTPRLSDFSPVSNADVDVWLESLPKFSPIPLDLDDQLQSVGPSPDIPDHRPPHQQPNFESHTQNPLLLSLYATGTWQENDALRKKYTMQVAH</sequence>
<dbReference type="AlphaFoldDB" id="A0A9P5YS18"/>
<evidence type="ECO:0000256" key="1">
    <source>
        <dbReference type="SAM" id="MobiDB-lite"/>
    </source>
</evidence>
<proteinExistence type="predicted"/>
<gene>
    <name evidence="2" type="ORF">BDN70DRAFT_898989</name>
</gene>